<evidence type="ECO:0000256" key="1">
    <source>
        <dbReference type="SAM" id="MobiDB-lite"/>
    </source>
</evidence>
<feature type="domain" description="SLH" evidence="2">
    <location>
        <begin position="618"/>
        <end position="677"/>
    </location>
</feature>
<dbReference type="RefSeq" id="WP_289826393.1">
    <property type="nucleotide sequence ID" value="NZ_JAUEIR010000001.1"/>
</dbReference>
<dbReference type="PANTHER" id="PTHR43308:SF1">
    <property type="entry name" value="OUTER MEMBRANE PROTEIN ALPHA"/>
    <property type="match status" value="1"/>
</dbReference>
<evidence type="ECO:0000259" key="2">
    <source>
        <dbReference type="PROSITE" id="PS51272"/>
    </source>
</evidence>
<feature type="compositionally biased region" description="Low complexity" evidence="1">
    <location>
        <begin position="476"/>
        <end position="489"/>
    </location>
</feature>
<accession>A0AAW7JUB1</accession>
<evidence type="ECO:0000313" key="4">
    <source>
        <dbReference type="Proteomes" id="UP001168505"/>
    </source>
</evidence>
<proteinExistence type="predicted"/>
<sequence>MQKRNNWATSSKVIRRAIPAFIAAGLGLTLGMQPALPVTAYAEDAIADEAAKTEHAAEMRNYCGEVVGTYQLTVQEDDEHFQIESFEAPEFEGHAPAYYIVYPQEDPECDEFGTTIVTSEEIAEGTASLPFGNYIGYTQRKIINSIVLQPVYVLPQCHLTDATDSMKVYIDSQNGQTGYEDNLNVATTQAWDDPEKQIDTTTILACKSFGTVDYGAFTSEVVGVMVDSTSIPTLTDDQSVYIQGYHVTGFHTEHYSTDNLDVTPHVQDGFALVGIPKDVPLVFGIDTGMQLAIMNDDGSFDYLYTNNCTISNEPLPEDDPGVSIRHVTATFEVPEGKKVYALTDDIGNNDEFIFSRKSRFDISSSITPGTTPSDLNWIEATPNEDGTYAIDFATYRAWETHHNGVSIGGADHKTPEGYASICANMSGSAFVEPWLSAVIRLVDETEEPAPDPDPEPTPDPDPEPTPEPDPVEDVEVPATDGGSVSVEPVPVGDTATIVTEPEPGQEVRDVVVTDSEGNRVETATDEDGNVTFEMPEGGVTVEVVFGCDGGDLCTTHQFPDIDQDEWYHDSVDWAIDNGVFHGYDNGDFGPNDILTREQAAAVLYNYLGGEPGAFDSGLSDVSDDWYTDAVNWAVANGIMTGYEGTGSFGVGDALSREQFCAVVAKAMAADLSDVDLSVLDDFADAESVSEWARPAVAWAVQQGVVNGVENPDGTRSLQGVREITRSEMAAMMENAVNAGVLAQ</sequence>
<dbReference type="PROSITE" id="PS51272">
    <property type="entry name" value="SLH"/>
    <property type="match status" value="3"/>
</dbReference>
<reference evidence="3" key="1">
    <citation type="submission" date="2023-06" db="EMBL/GenBank/DDBJ databases">
        <authorList>
            <person name="Zeman M."/>
            <person name="Kubasova T."/>
            <person name="Jahodarova E."/>
            <person name="Nykrynova M."/>
            <person name="Rychlik I."/>
        </authorList>
    </citation>
    <scope>NUCLEOTIDE SEQUENCE</scope>
    <source>
        <strain evidence="3">15_COKtk</strain>
    </source>
</reference>
<gene>
    <name evidence="3" type="ORF">QVN40_00580</name>
</gene>
<dbReference type="InterPro" id="IPR001119">
    <property type="entry name" value="SLH_dom"/>
</dbReference>
<dbReference type="PANTHER" id="PTHR43308">
    <property type="entry name" value="OUTER MEMBRANE PROTEIN ALPHA-RELATED"/>
    <property type="match status" value="1"/>
</dbReference>
<reference evidence="3" key="2">
    <citation type="submission" date="2023-08" db="EMBL/GenBank/DDBJ databases">
        <title>Identification and characterization of horizontal gene transfer across gut microbiota members of farm animals based on homology search.</title>
        <authorList>
            <person name="Schwarzerova J."/>
            <person name="Nykrynova M."/>
            <person name="Jureckova K."/>
            <person name="Cejkova D."/>
            <person name="Rychlik I."/>
        </authorList>
    </citation>
    <scope>NUCLEOTIDE SEQUENCE</scope>
    <source>
        <strain evidence="3">15_COKtk</strain>
    </source>
</reference>
<feature type="region of interest" description="Disordered" evidence="1">
    <location>
        <begin position="446"/>
        <end position="489"/>
    </location>
</feature>
<evidence type="ECO:0000313" key="3">
    <source>
        <dbReference type="EMBL" id="MDN0068195.1"/>
    </source>
</evidence>
<dbReference type="EMBL" id="JAUEIR010000001">
    <property type="protein sequence ID" value="MDN0068195.1"/>
    <property type="molecule type" value="Genomic_DNA"/>
</dbReference>
<dbReference type="InterPro" id="IPR051465">
    <property type="entry name" value="Cell_Envelope_Struct_Comp"/>
</dbReference>
<feature type="compositionally biased region" description="Acidic residues" evidence="1">
    <location>
        <begin position="446"/>
        <end position="475"/>
    </location>
</feature>
<feature type="domain" description="SLH" evidence="2">
    <location>
        <begin position="554"/>
        <end position="617"/>
    </location>
</feature>
<comment type="caution">
    <text evidence="3">The sequence shown here is derived from an EMBL/GenBank/DDBJ whole genome shotgun (WGS) entry which is preliminary data.</text>
</comment>
<dbReference type="Pfam" id="PF00395">
    <property type="entry name" value="SLH"/>
    <property type="match status" value="3"/>
</dbReference>
<name>A0AAW7JUB1_9ACTN</name>
<dbReference type="Proteomes" id="UP001168505">
    <property type="component" value="Unassembled WGS sequence"/>
</dbReference>
<feature type="domain" description="SLH" evidence="2">
    <location>
        <begin position="679"/>
        <end position="743"/>
    </location>
</feature>
<organism evidence="3 4">
    <name type="scientific">Collinsella ihumii</name>
    <dbReference type="NCBI Taxonomy" id="1720204"/>
    <lineage>
        <taxon>Bacteria</taxon>
        <taxon>Bacillati</taxon>
        <taxon>Actinomycetota</taxon>
        <taxon>Coriobacteriia</taxon>
        <taxon>Coriobacteriales</taxon>
        <taxon>Coriobacteriaceae</taxon>
        <taxon>Collinsella</taxon>
    </lineage>
</organism>
<protein>
    <submittedName>
        <fullName evidence="3">S-layer homology domain-containing protein</fullName>
    </submittedName>
</protein>
<dbReference type="AlphaFoldDB" id="A0AAW7JUB1"/>